<organism evidence="3 4">
    <name type="scientific">Drosophila gunungcola</name>
    <name type="common">fruit fly</name>
    <dbReference type="NCBI Taxonomy" id="103775"/>
    <lineage>
        <taxon>Eukaryota</taxon>
        <taxon>Metazoa</taxon>
        <taxon>Ecdysozoa</taxon>
        <taxon>Arthropoda</taxon>
        <taxon>Hexapoda</taxon>
        <taxon>Insecta</taxon>
        <taxon>Pterygota</taxon>
        <taxon>Neoptera</taxon>
        <taxon>Endopterygota</taxon>
        <taxon>Diptera</taxon>
        <taxon>Brachycera</taxon>
        <taxon>Muscomorpha</taxon>
        <taxon>Ephydroidea</taxon>
        <taxon>Drosophilidae</taxon>
        <taxon>Drosophila</taxon>
        <taxon>Sophophora</taxon>
    </lineage>
</organism>
<dbReference type="Proteomes" id="UP001059596">
    <property type="component" value="Chromosome 3R"/>
</dbReference>
<feature type="domain" description="DUF4806" evidence="2">
    <location>
        <begin position="69"/>
        <end position="143"/>
    </location>
</feature>
<dbReference type="Pfam" id="PF16064">
    <property type="entry name" value="DUF4806"/>
    <property type="match status" value="1"/>
</dbReference>
<name>A0A9Q0BVD3_9MUSC</name>
<gene>
    <name evidence="3" type="ORF">M5D96_002143</name>
</gene>
<protein>
    <recommendedName>
        <fullName evidence="2">DUF4806 domain-containing protein</fullName>
    </recommendedName>
</protein>
<sequence length="185" mass="21146">MKCFADYDQQELTTEERIISVIRAENQELKGSLEKLKINVTLLSEAVAFQTELIKELLNRQQNNVTKEISTFSFPLQTEEDLFLIDRDMTLDAQIIYVNEMKNIFSQATLSKSLKNVLAEELVLEFNIDGVQNKKACARTKNFSLPLKIVRLTDGTQSAEKALRKAKHCVKNNACKRKMKTGKTK</sequence>
<dbReference type="EMBL" id="JAMKOV010000001">
    <property type="protein sequence ID" value="KAI8045952.1"/>
    <property type="molecule type" value="Genomic_DNA"/>
</dbReference>
<keyword evidence="1" id="KW-0175">Coiled coil</keyword>
<evidence type="ECO:0000313" key="4">
    <source>
        <dbReference type="Proteomes" id="UP001059596"/>
    </source>
</evidence>
<evidence type="ECO:0000313" key="3">
    <source>
        <dbReference type="EMBL" id="KAI8045952.1"/>
    </source>
</evidence>
<keyword evidence="4" id="KW-1185">Reference proteome</keyword>
<comment type="caution">
    <text evidence="3">The sequence shown here is derived from an EMBL/GenBank/DDBJ whole genome shotgun (WGS) entry which is preliminary data.</text>
</comment>
<feature type="coiled-coil region" evidence="1">
    <location>
        <begin position="19"/>
        <end position="46"/>
    </location>
</feature>
<dbReference type="InterPro" id="IPR032071">
    <property type="entry name" value="DUF4806"/>
</dbReference>
<accession>A0A9Q0BVD3</accession>
<proteinExistence type="predicted"/>
<reference evidence="3" key="1">
    <citation type="journal article" date="2023" name="Genome Biol. Evol.">
        <title>Long-read-based Genome Assembly of Drosophila gunungcola Reveals Fewer Chemosensory Genes in Flower-breeding Species.</title>
        <authorList>
            <person name="Negi A."/>
            <person name="Liao B.Y."/>
            <person name="Yeh S.D."/>
        </authorList>
    </citation>
    <scope>NUCLEOTIDE SEQUENCE</scope>
    <source>
        <strain evidence="3">Sukarami</strain>
    </source>
</reference>
<evidence type="ECO:0000256" key="1">
    <source>
        <dbReference type="SAM" id="Coils"/>
    </source>
</evidence>
<dbReference type="AlphaFoldDB" id="A0A9Q0BVD3"/>
<evidence type="ECO:0000259" key="2">
    <source>
        <dbReference type="Pfam" id="PF16064"/>
    </source>
</evidence>